<dbReference type="Gene3D" id="3.90.79.10">
    <property type="entry name" value="Nucleoside Triphosphate Pyrophosphohydrolase"/>
    <property type="match status" value="1"/>
</dbReference>
<dbReference type="CDD" id="cd03424">
    <property type="entry name" value="NUDIX_ADPRase_Nudt5_UGPPase_Nudt14"/>
    <property type="match status" value="1"/>
</dbReference>
<protein>
    <submittedName>
        <fullName evidence="3">NUDIX hydrolase</fullName>
        <ecNumber evidence="3">3.6.-.-</ecNumber>
    </submittedName>
</protein>
<dbReference type="RefSeq" id="WP_311364065.1">
    <property type="nucleotide sequence ID" value="NZ_JAVRIC010000005.1"/>
</dbReference>
<dbReference type="InterPro" id="IPR000086">
    <property type="entry name" value="NUDIX_hydrolase_dom"/>
</dbReference>
<gene>
    <name evidence="3" type="ORF">RM530_04755</name>
</gene>
<reference evidence="3 4" key="1">
    <citation type="submission" date="2023-09" db="EMBL/GenBank/DDBJ databases">
        <authorList>
            <person name="Rey-Velasco X."/>
        </authorList>
    </citation>
    <scope>NUCLEOTIDE SEQUENCE [LARGE SCALE GENOMIC DNA]</scope>
    <source>
        <strain evidence="3 4">W345</strain>
    </source>
</reference>
<dbReference type="Pfam" id="PF00293">
    <property type="entry name" value="NUDIX"/>
    <property type="match status" value="1"/>
</dbReference>
<accession>A0ABU2WFL7</accession>
<dbReference type="SUPFAM" id="SSF55811">
    <property type="entry name" value="Nudix"/>
    <property type="match status" value="1"/>
</dbReference>
<dbReference type="EMBL" id="JAVRIC010000005">
    <property type="protein sequence ID" value="MDT0496671.1"/>
    <property type="molecule type" value="Genomic_DNA"/>
</dbReference>
<proteinExistence type="predicted"/>
<comment type="caution">
    <text evidence="3">The sequence shown here is derived from an EMBL/GenBank/DDBJ whole genome shotgun (WGS) entry which is preliminary data.</text>
</comment>
<dbReference type="PANTHER" id="PTHR11839:SF1">
    <property type="entry name" value="ADP-SUGAR PYROPHOSPHATASE"/>
    <property type="match status" value="1"/>
</dbReference>
<evidence type="ECO:0000313" key="3">
    <source>
        <dbReference type="EMBL" id="MDT0496671.1"/>
    </source>
</evidence>
<sequence length="181" mass="20108">MNDESDKPLEVLAEGKFLRLLKRGRWEYVERSTARGAAFVVAVTDEEELVLVEQFRVPLGQQSIELPAGIIGDEAQFSDESALESGLRELEEETGFRAARAELLFVGPTAPGLSSEHISFIRAFELRRVGPGGGVADEDIQVHVVPLERIDEWLAMKREAGCCIEPRIYAGLYFAKAMNRS</sequence>
<keyword evidence="4" id="KW-1185">Reference proteome</keyword>
<dbReference type="GO" id="GO:0016787">
    <property type="term" value="F:hydrolase activity"/>
    <property type="evidence" value="ECO:0007669"/>
    <property type="project" value="UniProtKB-KW"/>
</dbReference>
<evidence type="ECO:0000256" key="1">
    <source>
        <dbReference type="ARBA" id="ARBA00022801"/>
    </source>
</evidence>
<keyword evidence="1 3" id="KW-0378">Hydrolase</keyword>
<dbReference type="Proteomes" id="UP001254608">
    <property type="component" value="Unassembled WGS sequence"/>
</dbReference>
<dbReference type="InterPro" id="IPR015797">
    <property type="entry name" value="NUDIX_hydrolase-like_dom_sf"/>
</dbReference>
<feature type="domain" description="Nudix hydrolase" evidence="2">
    <location>
        <begin position="34"/>
        <end position="168"/>
    </location>
</feature>
<name>A0ABU2WFL7_9GAMM</name>
<organism evidence="3 4">
    <name type="scientific">Banduia mediterranea</name>
    <dbReference type="NCBI Taxonomy" id="3075609"/>
    <lineage>
        <taxon>Bacteria</taxon>
        <taxon>Pseudomonadati</taxon>
        <taxon>Pseudomonadota</taxon>
        <taxon>Gammaproteobacteria</taxon>
        <taxon>Nevskiales</taxon>
        <taxon>Algiphilaceae</taxon>
        <taxon>Banduia</taxon>
    </lineage>
</organism>
<evidence type="ECO:0000313" key="4">
    <source>
        <dbReference type="Proteomes" id="UP001254608"/>
    </source>
</evidence>
<evidence type="ECO:0000259" key="2">
    <source>
        <dbReference type="PROSITE" id="PS51462"/>
    </source>
</evidence>
<dbReference type="PANTHER" id="PTHR11839">
    <property type="entry name" value="UDP/ADP-SUGAR PYROPHOSPHATASE"/>
    <property type="match status" value="1"/>
</dbReference>
<dbReference type="PROSITE" id="PS51462">
    <property type="entry name" value="NUDIX"/>
    <property type="match status" value="1"/>
</dbReference>
<dbReference type="EC" id="3.6.-.-" evidence="3"/>